<dbReference type="EMBL" id="SRLC01000001">
    <property type="protein sequence ID" value="TGE24925.1"/>
    <property type="molecule type" value="Genomic_DNA"/>
</dbReference>
<name>A0A4Z0Q5H9_9BACT</name>
<comment type="caution">
    <text evidence="3">The sequence shown here is derived from an EMBL/GenBank/DDBJ whole genome shotgun (WGS) entry which is preliminary data.</text>
</comment>
<feature type="domain" description="SusE outer membrane protein" evidence="2">
    <location>
        <begin position="25"/>
        <end position="138"/>
    </location>
</feature>
<dbReference type="Gene3D" id="2.60.40.3620">
    <property type="match status" value="1"/>
</dbReference>
<keyword evidence="1" id="KW-0732">Signal</keyword>
<evidence type="ECO:0000256" key="1">
    <source>
        <dbReference type="SAM" id="SignalP"/>
    </source>
</evidence>
<dbReference type="Proteomes" id="UP000297549">
    <property type="component" value="Unassembled WGS sequence"/>
</dbReference>
<feature type="signal peptide" evidence="1">
    <location>
        <begin position="1"/>
        <end position="21"/>
    </location>
</feature>
<sequence>MKSRFTQVVLGLFALATVTLASCEKDEVRATVTPDNAPAFSASTNAVVLQQANSSDNAVTFTWSPIKSFTWSNADHPYKLDTKYTFQIDKKGNNFAAPISVDAGNGPTTSLTVEKLNESLIQLGLAPNVATPVEIRLKGSYSPSSQMYSPVVSMTATPYKVCVAPTSDVWGVVGSAAISWDTDAIMTYDCDSKTYKLTRAMGVGEFKFRANRAWTVNYGDDGADGTLEQDGKNINVATAGVYTITLDLAAKKYTIVK</sequence>
<organism evidence="3 4">
    <name type="scientific">Hymenobacter aquaticus</name>
    <dbReference type="NCBI Taxonomy" id="1867101"/>
    <lineage>
        <taxon>Bacteria</taxon>
        <taxon>Pseudomonadati</taxon>
        <taxon>Bacteroidota</taxon>
        <taxon>Cytophagia</taxon>
        <taxon>Cytophagales</taxon>
        <taxon>Hymenobacteraceae</taxon>
        <taxon>Hymenobacter</taxon>
    </lineage>
</organism>
<dbReference type="AlphaFoldDB" id="A0A4Z0Q5H9"/>
<dbReference type="OrthoDB" id="975117at2"/>
<dbReference type="Pfam" id="PF14292">
    <property type="entry name" value="SusE"/>
    <property type="match status" value="1"/>
</dbReference>
<evidence type="ECO:0000313" key="4">
    <source>
        <dbReference type="Proteomes" id="UP000297549"/>
    </source>
</evidence>
<evidence type="ECO:0000259" key="2">
    <source>
        <dbReference type="Pfam" id="PF14292"/>
    </source>
</evidence>
<feature type="chain" id="PRO_5021307152" evidence="1">
    <location>
        <begin position="22"/>
        <end position="257"/>
    </location>
</feature>
<dbReference type="RefSeq" id="WP_135462504.1">
    <property type="nucleotide sequence ID" value="NZ_SRLC01000001.1"/>
</dbReference>
<gene>
    <name evidence="3" type="ORF">E5K00_06920</name>
</gene>
<proteinExistence type="predicted"/>
<evidence type="ECO:0000313" key="3">
    <source>
        <dbReference type="EMBL" id="TGE24925.1"/>
    </source>
</evidence>
<keyword evidence="4" id="KW-1185">Reference proteome</keyword>
<dbReference type="CDD" id="cd12956">
    <property type="entry name" value="CBM_SusE-F_like"/>
    <property type="match status" value="1"/>
</dbReference>
<dbReference type="PROSITE" id="PS51257">
    <property type="entry name" value="PROKAR_LIPOPROTEIN"/>
    <property type="match status" value="1"/>
</dbReference>
<protein>
    <submittedName>
        <fullName evidence="3">SusF/SusE family outer membrane protein</fullName>
    </submittedName>
</protein>
<dbReference type="InterPro" id="IPR025970">
    <property type="entry name" value="SusE"/>
</dbReference>
<reference evidence="3 4" key="1">
    <citation type="submission" date="2019-04" db="EMBL/GenBank/DDBJ databases">
        <authorList>
            <person name="Feng G."/>
            <person name="Zhang J."/>
            <person name="Zhu H."/>
        </authorList>
    </citation>
    <scope>NUCLEOTIDE SEQUENCE [LARGE SCALE GENOMIC DNA]</scope>
    <source>
        <strain evidence="3 4">JCM 31653</strain>
    </source>
</reference>
<accession>A0A4Z0Q5H9</accession>